<accession>A0A438GBR5</accession>
<evidence type="ECO:0000313" key="1">
    <source>
        <dbReference type="EMBL" id="RVW69655.1"/>
    </source>
</evidence>
<gene>
    <name evidence="1" type="ORF">CK203_059481</name>
</gene>
<sequence>MVQVSLSNVVKPRQELEKIAALLKVISCFIAPEPPAFDMEEFFPFSHRHFVNLGGNPRMAGMVQQSHVTPDSALQCTYPLLKYTIGETTELVAKLASQTIGGCGEYVGSPVEASPDQGETGNLHPDLMSSFAFFSKIFGPEVPSHAVILGFIFSLNLSNDELRVTAYFKLGCRQIVLRLGIARGGPFWILRLGMLRQRAVSTTHFWENWYPGELLDKLKNRGEAFTRRSSRPRNLPALTPKVHLAGFSFMLYVFIKRKQYIPCGVKRKFSPHLVGTWEFVVTEESIFEREHTMPGSGVDYLVYSSHARPMMALNKDRSSTTKYCTFKITGSAWTGSTMSPREVVEDPLNPDSIHLRFFGDDGGNPIYLNATICNRSTELSRSTRIFLTLKSLIPSVRMRALSSRLSFDRTYYFKCPTLTGFSTRSVLISYGHLKSDNLRIMGKSFSYEILKGVRLAWICWVAVRTSSSSIEYLFSHLNKSSIVTRGFLARNTKKDVPGQILLLKILQTTSMLPLTDPRNYSRSLSGGSGTMKEPDLEGWQERLCTVARHSQCQGS</sequence>
<comment type="caution">
    <text evidence="1">The sequence shown here is derived from an EMBL/GenBank/DDBJ whole genome shotgun (WGS) entry which is preliminary data.</text>
</comment>
<name>A0A438GBR5_VITVI</name>
<dbReference type="EMBL" id="QGNW01000487">
    <property type="protein sequence ID" value="RVW69655.1"/>
    <property type="molecule type" value="Genomic_DNA"/>
</dbReference>
<dbReference type="AlphaFoldDB" id="A0A438GBR5"/>
<proteinExistence type="predicted"/>
<dbReference type="Proteomes" id="UP000288805">
    <property type="component" value="Unassembled WGS sequence"/>
</dbReference>
<organism evidence="1 2">
    <name type="scientific">Vitis vinifera</name>
    <name type="common">Grape</name>
    <dbReference type="NCBI Taxonomy" id="29760"/>
    <lineage>
        <taxon>Eukaryota</taxon>
        <taxon>Viridiplantae</taxon>
        <taxon>Streptophyta</taxon>
        <taxon>Embryophyta</taxon>
        <taxon>Tracheophyta</taxon>
        <taxon>Spermatophyta</taxon>
        <taxon>Magnoliopsida</taxon>
        <taxon>eudicotyledons</taxon>
        <taxon>Gunneridae</taxon>
        <taxon>Pentapetalae</taxon>
        <taxon>rosids</taxon>
        <taxon>Vitales</taxon>
        <taxon>Vitaceae</taxon>
        <taxon>Viteae</taxon>
        <taxon>Vitis</taxon>
    </lineage>
</organism>
<protein>
    <submittedName>
        <fullName evidence="1">Uncharacterized protein</fullName>
    </submittedName>
</protein>
<evidence type="ECO:0000313" key="2">
    <source>
        <dbReference type="Proteomes" id="UP000288805"/>
    </source>
</evidence>
<reference evidence="1 2" key="1">
    <citation type="journal article" date="2018" name="PLoS Genet.">
        <title>Population sequencing reveals clonal diversity and ancestral inbreeding in the grapevine cultivar Chardonnay.</title>
        <authorList>
            <person name="Roach M.J."/>
            <person name="Johnson D.L."/>
            <person name="Bohlmann J."/>
            <person name="van Vuuren H.J."/>
            <person name="Jones S.J."/>
            <person name="Pretorius I.S."/>
            <person name="Schmidt S.A."/>
            <person name="Borneman A.R."/>
        </authorList>
    </citation>
    <scope>NUCLEOTIDE SEQUENCE [LARGE SCALE GENOMIC DNA]</scope>
    <source>
        <strain evidence="2">cv. Chardonnay</strain>
        <tissue evidence="1">Leaf</tissue>
    </source>
</reference>